<dbReference type="CDD" id="cd02440">
    <property type="entry name" value="AdoMet_MTases"/>
    <property type="match status" value="1"/>
</dbReference>
<dbReference type="Proteomes" id="UP000292702">
    <property type="component" value="Unassembled WGS sequence"/>
</dbReference>
<gene>
    <name evidence="1" type="ORF">EIP91_007748</name>
</gene>
<proteinExistence type="predicted"/>
<dbReference type="OrthoDB" id="8300214at2759"/>
<dbReference type="InterPro" id="IPR050723">
    <property type="entry name" value="CFA/CMAS"/>
</dbReference>
<dbReference type="EMBL" id="RWJN01000042">
    <property type="protein sequence ID" value="TCD69401.1"/>
    <property type="molecule type" value="Genomic_DNA"/>
</dbReference>
<organism evidence="1 2">
    <name type="scientific">Steccherinum ochraceum</name>
    <dbReference type="NCBI Taxonomy" id="92696"/>
    <lineage>
        <taxon>Eukaryota</taxon>
        <taxon>Fungi</taxon>
        <taxon>Dikarya</taxon>
        <taxon>Basidiomycota</taxon>
        <taxon>Agaricomycotina</taxon>
        <taxon>Agaricomycetes</taxon>
        <taxon>Polyporales</taxon>
        <taxon>Steccherinaceae</taxon>
        <taxon>Steccherinum</taxon>
    </lineage>
</organism>
<keyword evidence="2" id="KW-1185">Reference proteome</keyword>
<evidence type="ECO:0000313" key="1">
    <source>
        <dbReference type="EMBL" id="TCD69401.1"/>
    </source>
</evidence>
<reference evidence="1 2" key="1">
    <citation type="submission" date="2018-11" db="EMBL/GenBank/DDBJ databases">
        <title>Genome assembly of Steccherinum ochraceum LE-BIN_3174, the white-rot fungus of the Steccherinaceae family (The Residual Polyporoid clade, Polyporales, Basidiomycota).</title>
        <authorList>
            <person name="Fedorova T.V."/>
            <person name="Glazunova O.A."/>
            <person name="Landesman E.O."/>
            <person name="Moiseenko K.V."/>
            <person name="Psurtseva N.V."/>
            <person name="Savinova O.S."/>
            <person name="Shakhova N.V."/>
            <person name="Tyazhelova T.V."/>
            <person name="Vasina D.V."/>
        </authorList>
    </citation>
    <scope>NUCLEOTIDE SEQUENCE [LARGE SCALE GENOMIC DNA]</scope>
    <source>
        <strain evidence="1 2">LE-BIN_3174</strain>
    </source>
</reference>
<dbReference type="PANTHER" id="PTHR43667:SF2">
    <property type="entry name" value="FATTY ACID C-METHYL TRANSFERASE"/>
    <property type="match status" value="1"/>
</dbReference>
<evidence type="ECO:0000313" key="2">
    <source>
        <dbReference type="Proteomes" id="UP000292702"/>
    </source>
</evidence>
<evidence type="ECO:0008006" key="3">
    <source>
        <dbReference type="Google" id="ProtNLM"/>
    </source>
</evidence>
<dbReference type="AlphaFoldDB" id="A0A4R0RLH4"/>
<dbReference type="InterPro" id="IPR029063">
    <property type="entry name" value="SAM-dependent_MTases_sf"/>
</dbReference>
<sequence>MSSQLLSTPATHSSSLVSLADRAWNAATEVAFKVGSSKWLCDVAENMVTQYLVLVFEMLSVLNRSSSTLKNISQGQLTIRTSTQTYVFPDPGMELRQTNSSPHLKASLTVLNPTFWMRICLTSDMGFAEAFMFGDIEVDNLINVFEIFVLNRTALSSMSSWLSKLFGSISGKITNSRFLGSLANTRSNISSHYDLSNEMYMGFLSKDMTYSSAIFRDLDGDLADPLCPSISPSEHADSDVASTDTKLSGHDYYDSTKTDDNDPLYEGQMRKYDHLIKKADIRPGHRILEIGSGWGAFAIRIAQTIPGTTIDTITLSSRQLELAEARIKEAGLQDRIRIYLMDYRSLPSEWEGAFDRMVSVEMMEHVGYHFFDVYWRQTSWALNKDTGAGVVQCITLPEARYETYIREIDFMRKWVITEKTPRNTLDCVRSWVQDPSLNAQYSVLSPEDHDRYPSQSLARLASSHFFEVEK</sequence>
<name>A0A4R0RLH4_9APHY</name>
<dbReference type="PANTHER" id="PTHR43667">
    <property type="entry name" value="CYCLOPROPANE-FATTY-ACYL-PHOSPHOLIPID SYNTHASE"/>
    <property type="match status" value="1"/>
</dbReference>
<dbReference type="Gene3D" id="3.40.50.150">
    <property type="entry name" value="Vaccinia Virus protein VP39"/>
    <property type="match status" value="1"/>
</dbReference>
<accession>A0A4R0RLH4</accession>
<protein>
    <recommendedName>
        <fullName evidence="3">Cyclopropane-fatty-acyl-phospholipid synthase</fullName>
    </recommendedName>
</protein>
<dbReference type="Pfam" id="PF02353">
    <property type="entry name" value="CMAS"/>
    <property type="match status" value="2"/>
</dbReference>
<comment type="caution">
    <text evidence="1">The sequence shown here is derived from an EMBL/GenBank/DDBJ whole genome shotgun (WGS) entry which is preliminary data.</text>
</comment>
<dbReference type="STRING" id="92696.A0A4R0RLH4"/>
<dbReference type="SUPFAM" id="SSF53335">
    <property type="entry name" value="S-adenosyl-L-methionine-dependent methyltransferases"/>
    <property type="match status" value="1"/>
</dbReference>